<sequence>NFVDINNLSLREPVPGLSEAKYLKQTDVKPFNTKLTVLENGLKVATEPHYGMYCTVGVAIDAGSRYEVGYPFGTSHFIEKLAFSGTPSYPSKEDLFRLLERRGALIDCQSTKDTFIYASSCQIDGFPDIIKLIADSIEDARLIIDFENKDMNSKPECEPLLTDWIHAAAYNSNTLGFTKYCPEENITNITQEHIYTFMKQYYKPNRIVVAGIGVDHDALVSLSRELFNDSKTAWTEDPSLLLEKIPPVDDSLAQYTGGEKLVAKDLSCMALGPTPYPNLAHFVLGFESCGYLDDDFVAFCVLQSLMGGGGSFSAGGPGKGMYTRHHWMYNATAYNHAYKESGIFSIQASSDPSRIDETVRVILEQFLRLPEGAEKEELSRAKTQLKSQLMMNLEVRPVMFEDLARQILGHGYRRKPSEYIEKIDLITNKDIKRIAERMLSKRPSVVGYGDIKSSDVACFRVIDSEKEAHRKCRRSRKSGTEFLNILEEYGWLILGTLIVFYFIYKRFISSFVQDIQQRKELERRKKFDTEIQEAYNDRIRIARERAQQELDNKVVEANKRSKIKKQDIMEKASSGTSEVSTDTDAYAFVTQLVNSAPVVVFSKTYCPYCKKAKQALSTFRMSNDLYKIIELNEREDCDKIQDALLQITGARSVPRVFIGGKCIGGCDDTMSAQRDGRLDKLLKEAGAI</sequence>
<reference evidence="14 15" key="2">
    <citation type="submission" date="2018-08" db="EMBL/GenBank/DDBJ databases">
        <authorList>
            <person name="Laetsch R D."/>
            <person name="Stevens L."/>
            <person name="Kumar S."/>
            <person name="Blaxter L. M."/>
        </authorList>
    </citation>
    <scope>NUCLEOTIDE SEQUENCE [LARGE SCALE GENOMIC DNA]</scope>
</reference>
<name>A0A182E7Q9_ONCOC</name>
<evidence type="ECO:0000313" key="16">
    <source>
        <dbReference type="WBParaSite" id="nOo.2.0.1.t04056-RA"/>
    </source>
</evidence>
<keyword evidence="5" id="KW-0249">Electron transport</keyword>
<dbReference type="InterPro" id="IPR011765">
    <property type="entry name" value="Pept_M16_N"/>
</dbReference>
<dbReference type="PANTHER" id="PTHR11851">
    <property type="entry name" value="METALLOPROTEASE"/>
    <property type="match status" value="1"/>
</dbReference>
<dbReference type="PROSITE" id="PS00143">
    <property type="entry name" value="INSULINASE"/>
    <property type="match status" value="1"/>
</dbReference>
<evidence type="ECO:0000256" key="3">
    <source>
        <dbReference type="ARBA" id="ARBA00007261"/>
    </source>
</evidence>
<dbReference type="InterPro" id="IPR050361">
    <property type="entry name" value="MPP/UQCRC_Complex"/>
</dbReference>
<evidence type="ECO:0000313" key="14">
    <source>
        <dbReference type="EMBL" id="VDK71565.1"/>
    </source>
</evidence>
<evidence type="ECO:0000256" key="1">
    <source>
        <dbReference type="ARBA" id="ARBA00002123"/>
    </source>
</evidence>
<keyword evidence="7" id="KW-0676">Redox-active center</keyword>
<dbReference type="NCBIfam" id="TIGR02180">
    <property type="entry name" value="GRX_euk"/>
    <property type="match status" value="1"/>
</dbReference>
<comment type="function">
    <text evidence="2">Has a glutathione-disulfide oxidoreductase activity in the presence of NADPH and glutathione reductase. Reduces low molecular weight disulfides and proteins.</text>
</comment>
<keyword evidence="4" id="KW-0813">Transport</keyword>
<dbReference type="Pfam" id="PF00675">
    <property type="entry name" value="Peptidase_M16"/>
    <property type="match status" value="1"/>
</dbReference>
<dbReference type="InterPro" id="IPR011249">
    <property type="entry name" value="Metalloenz_LuxS/M16"/>
</dbReference>
<dbReference type="Gene3D" id="3.40.30.10">
    <property type="entry name" value="Glutaredoxin"/>
    <property type="match status" value="1"/>
</dbReference>
<comment type="function">
    <text evidence="1">Substrate recognition and binding subunit of the essential mitochondrial processing protease (MPP), which cleaves the mitochondrial sequence off newly imported precursors proteins.</text>
</comment>
<dbReference type="InterPro" id="IPR036249">
    <property type="entry name" value="Thioredoxin-like_sf"/>
</dbReference>
<evidence type="ECO:0000256" key="10">
    <source>
        <dbReference type="RuleBase" id="RU004447"/>
    </source>
</evidence>
<dbReference type="Pfam" id="PF05193">
    <property type="entry name" value="Peptidase_M16_C"/>
    <property type="match status" value="1"/>
</dbReference>
<feature type="domain" description="Peptidase M16 N-terminal" evidence="12">
    <location>
        <begin position="44"/>
        <end position="182"/>
    </location>
</feature>
<comment type="similarity">
    <text evidence="3 10">Belongs to the peptidase M16 family.</text>
</comment>
<evidence type="ECO:0000313" key="15">
    <source>
        <dbReference type="Proteomes" id="UP000271087"/>
    </source>
</evidence>
<dbReference type="InterPro" id="IPR002109">
    <property type="entry name" value="Glutaredoxin"/>
</dbReference>
<dbReference type="PANTHER" id="PTHR11851:SF49">
    <property type="entry name" value="MITOCHONDRIAL-PROCESSING PEPTIDASE SUBUNIT ALPHA"/>
    <property type="match status" value="1"/>
</dbReference>
<feature type="domain" description="Peptidase M16 C-terminal" evidence="13">
    <location>
        <begin position="188"/>
        <end position="385"/>
    </location>
</feature>
<dbReference type="PRINTS" id="PR00160">
    <property type="entry name" value="GLUTAREDOXIN"/>
</dbReference>
<dbReference type="InterPro" id="IPR011767">
    <property type="entry name" value="GLR_AS"/>
</dbReference>
<accession>A0A182E7Q9</accession>
<keyword evidence="6" id="KW-1015">Disulfide bond</keyword>
<keyword evidence="15" id="KW-1185">Reference proteome</keyword>
<dbReference type="PROSITE" id="PS00195">
    <property type="entry name" value="GLUTAREDOXIN_1"/>
    <property type="match status" value="1"/>
</dbReference>
<evidence type="ECO:0000256" key="8">
    <source>
        <dbReference type="ARBA" id="ARBA00030006"/>
    </source>
</evidence>
<evidence type="ECO:0000256" key="2">
    <source>
        <dbReference type="ARBA" id="ARBA00002549"/>
    </source>
</evidence>
<evidence type="ECO:0000256" key="4">
    <source>
        <dbReference type="ARBA" id="ARBA00022448"/>
    </source>
</evidence>
<evidence type="ECO:0000259" key="11">
    <source>
        <dbReference type="Pfam" id="PF00462"/>
    </source>
</evidence>
<dbReference type="InterPro" id="IPR009703">
    <property type="entry name" value="Selenoprotein_S"/>
</dbReference>
<evidence type="ECO:0000256" key="9">
    <source>
        <dbReference type="ARBA" id="ARBA00032315"/>
    </source>
</evidence>
<dbReference type="STRING" id="42157.A0A182E7Q9"/>
<dbReference type="InterPro" id="IPR011899">
    <property type="entry name" value="Glutaredoxin_euk/vir"/>
</dbReference>
<dbReference type="GO" id="GO:0046872">
    <property type="term" value="F:metal ion binding"/>
    <property type="evidence" value="ECO:0007669"/>
    <property type="project" value="InterPro"/>
</dbReference>
<dbReference type="FunFam" id="3.40.30.10:FF:000093">
    <property type="entry name" value="Glutaredoxin 2"/>
    <property type="match status" value="1"/>
</dbReference>
<dbReference type="GO" id="GO:0005789">
    <property type="term" value="C:endoplasmic reticulum membrane"/>
    <property type="evidence" value="ECO:0007669"/>
    <property type="project" value="InterPro"/>
</dbReference>
<feature type="domain" description="Glutaredoxin" evidence="11">
    <location>
        <begin position="598"/>
        <end position="663"/>
    </location>
</feature>
<evidence type="ECO:0000256" key="6">
    <source>
        <dbReference type="ARBA" id="ARBA00023157"/>
    </source>
</evidence>
<organism evidence="16">
    <name type="scientific">Onchocerca ochengi</name>
    <name type="common">Filarial nematode worm</name>
    <dbReference type="NCBI Taxonomy" id="42157"/>
    <lineage>
        <taxon>Eukaryota</taxon>
        <taxon>Metazoa</taxon>
        <taxon>Ecdysozoa</taxon>
        <taxon>Nematoda</taxon>
        <taxon>Chromadorea</taxon>
        <taxon>Rhabditida</taxon>
        <taxon>Spirurina</taxon>
        <taxon>Spiruromorpha</taxon>
        <taxon>Filarioidea</taxon>
        <taxon>Onchocercidae</taxon>
        <taxon>Onchocerca</taxon>
    </lineage>
</organism>
<dbReference type="GO" id="GO:0006627">
    <property type="term" value="P:protein processing involved in protein targeting to mitochondrion"/>
    <property type="evidence" value="ECO:0007669"/>
    <property type="project" value="TreeGrafter"/>
</dbReference>
<proteinExistence type="inferred from homology"/>
<gene>
    <name evidence="14" type="ORF">NOO_LOCUS4056</name>
</gene>
<dbReference type="GO" id="GO:0006886">
    <property type="term" value="P:intracellular protein transport"/>
    <property type="evidence" value="ECO:0007669"/>
    <property type="project" value="InterPro"/>
</dbReference>
<dbReference type="CDD" id="cd03419">
    <property type="entry name" value="GRX_GRXh_1_2_like"/>
    <property type="match status" value="1"/>
</dbReference>
<evidence type="ECO:0000259" key="12">
    <source>
        <dbReference type="Pfam" id="PF00675"/>
    </source>
</evidence>
<dbReference type="AlphaFoldDB" id="A0A182E7Q9"/>
<dbReference type="Proteomes" id="UP000271087">
    <property type="component" value="Unassembled WGS sequence"/>
</dbReference>
<dbReference type="SUPFAM" id="SSF52833">
    <property type="entry name" value="Thioredoxin-like"/>
    <property type="match status" value="1"/>
</dbReference>
<dbReference type="Gene3D" id="3.30.830.10">
    <property type="entry name" value="Metalloenzyme, LuxS/M16 peptidase-like"/>
    <property type="match status" value="2"/>
</dbReference>
<dbReference type="OrthoDB" id="277191at2759"/>
<dbReference type="Pfam" id="PF00462">
    <property type="entry name" value="Glutaredoxin"/>
    <property type="match status" value="1"/>
</dbReference>
<reference evidence="16" key="1">
    <citation type="submission" date="2016-06" db="UniProtKB">
        <authorList>
            <consortium name="WormBaseParasite"/>
        </authorList>
    </citation>
    <scope>IDENTIFICATION</scope>
</reference>
<protein>
    <recommendedName>
        <fullName evidence="8">Alpha-MPP</fullName>
    </recommendedName>
    <alternativeName>
        <fullName evidence="9">Inactive zinc metalloprotease alpha</fullName>
    </alternativeName>
</protein>
<dbReference type="PROSITE" id="PS51354">
    <property type="entry name" value="GLUTAREDOXIN_2"/>
    <property type="match status" value="1"/>
</dbReference>
<dbReference type="WBParaSite" id="nOo.2.0.1.t04056-RA">
    <property type="protein sequence ID" value="nOo.2.0.1.t04056-RA"/>
    <property type="gene ID" value="nOo.2.0.1.g04056"/>
</dbReference>
<evidence type="ECO:0000256" key="5">
    <source>
        <dbReference type="ARBA" id="ARBA00022982"/>
    </source>
</evidence>
<dbReference type="EMBL" id="UYRW01000856">
    <property type="protein sequence ID" value="VDK71565.1"/>
    <property type="molecule type" value="Genomic_DNA"/>
</dbReference>
<evidence type="ECO:0000256" key="7">
    <source>
        <dbReference type="ARBA" id="ARBA00023284"/>
    </source>
</evidence>
<dbReference type="InterPro" id="IPR007863">
    <property type="entry name" value="Peptidase_M16_C"/>
</dbReference>
<dbReference type="Pfam" id="PF06936">
    <property type="entry name" value="Selenoprotein_S"/>
    <property type="match status" value="1"/>
</dbReference>
<evidence type="ECO:0000259" key="13">
    <source>
        <dbReference type="Pfam" id="PF05193"/>
    </source>
</evidence>
<dbReference type="GO" id="GO:0005739">
    <property type="term" value="C:mitochondrion"/>
    <property type="evidence" value="ECO:0007669"/>
    <property type="project" value="TreeGrafter"/>
</dbReference>
<dbReference type="InterPro" id="IPR014025">
    <property type="entry name" value="Glutaredoxin_subgr"/>
</dbReference>
<dbReference type="SUPFAM" id="SSF63411">
    <property type="entry name" value="LuxS/MPP-like metallohydrolase"/>
    <property type="match status" value="2"/>
</dbReference>
<dbReference type="InterPro" id="IPR001431">
    <property type="entry name" value="Pept_M16_Zn_BS"/>
</dbReference>
<dbReference type="GO" id="GO:0004222">
    <property type="term" value="F:metalloendopeptidase activity"/>
    <property type="evidence" value="ECO:0007669"/>
    <property type="project" value="InterPro"/>
</dbReference>